<evidence type="ECO:0000256" key="1">
    <source>
        <dbReference type="ARBA" id="ARBA00004806"/>
    </source>
</evidence>
<evidence type="ECO:0000313" key="9">
    <source>
        <dbReference type="EMBL" id="EFN51374.1"/>
    </source>
</evidence>
<dbReference type="FunCoup" id="E1ZS28">
    <property type="interactions" value="90"/>
</dbReference>
<dbReference type="eggNOG" id="KOG0635">
    <property type="taxonomic scope" value="Eukaryota"/>
</dbReference>
<dbReference type="Gene3D" id="3.40.50.300">
    <property type="entry name" value="P-loop containing nucleotide triphosphate hydrolases"/>
    <property type="match status" value="2"/>
</dbReference>
<keyword evidence="7" id="KW-0812">Transmembrane</keyword>
<proteinExistence type="inferred from homology"/>
<evidence type="ECO:0000256" key="5">
    <source>
        <dbReference type="ARBA" id="ARBA00022840"/>
    </source>
</evidence>
<dbReference type="Pfam" id="PF01583">
    <property type="entry name" value="APS_kinase"/>
    <property type="match status" value="2"/>
</dbReference>
<dbReference type="PANTHER" id="PTHR11055:SF63">
    <property type="entry name" value="ADENYLYL-SULFATE KINASE 1, CHLOROPLASTIC"/>
    <property type="match status" value="1"/>
</dbReference>
<feature type="domain" description="APS kinase" evidence="8">
    <location>
        <begin position="163"/>
        <end position="231"/>
    </location>
</feature>
<name>E1ZS28_CHLVA</name>
<feature type="domain" description="APS kinase" evidence="8">
    <location>
        <begin position="262"/>
        <end position="338"/>
    </location>
</feature>
<keyword evidence="10" id="KW-1185">Reference proteome</keyword>
<dbReference type="SUPFAM" id="SSF52540">
    <property type="entry name" value="P-loop containing nucleoside triphosphate hydrolases"/>
    <property type="match status" value="1"/>
</dbReference>
<feature type="transmembrane region" description="Helical" evidence="7">
    <location>
        <begin position="101"/>
        <end position="122"/>
    </location>
</feature>
<comment type="pathway">
    <text evidence="1">Sulfur metabolism; hydrogen sulfide biosynthesis; sulfite from sulfate: step 2/3.</text>
</comment>
<keyword evidence="3" id="KW-0808">Transferase</keyword>
<dbReference type="GeneID" id="17350785"/>
<dbReference type="GO" id="GO:0000103">
    <property type="term" value="P:sulfate assimilation"/>
    <property type="evidence" value="ECO:0007669"/>
    <property type="project" value="InterPro"/>
</dbReference>
<dbReference type="Proteomes" id="UP000008141">
    <property type="component" value="Unassembled WGS sequence"/>
</dbReference>
<evidence type="ECO:0000256" key="7">
    <source>
        <dbReference type="SAM" id="Phobius"/>
    </source>
</evidence>
<organism evidence="10">
    <name type="scientific">Chlorella variabilis</name>
    <name type="common">Green alga</name>
    <dbReference type="NCBI Taxonomy" id="554065"/>
    <lineage>
        <taxon>Eukaryota</taxon>
        <taxon>Viridiplantae</taxon>
        <taxon>Chlorophyta</taxon>
        <taxon>core chlorophytes</taxon>
        <taxon>Trebouxiophyceae</taxon>
        <taxon>Chlorellales</taxon>
        <taxon>Chlorellaceae</taxon>
        <taxon>Chlorella clade</taxon>
        <taxon>Chlorella</taxon>
    </lineage>
</organism>
<comment type="similarity">
    <text evidence="2">Belongs to the APS kinase family.</text>
</comment>
<dbReference type="EMBL" id="GL433865">
    <property type="protein sequence ID" value="EFN51374.1"/>
    <property type="molecule type" value="Genomic_DNA"/>
</dbReference>
<keyword evidence="7" id="KW-0472">Membrane</keyword>
<evidence type="ECO:0000313" key="10">
    <source>
        <dbReference type="Proteomes" id="UP000008141"/>
    </source>
</evidence>
<keyword evidence="5" id="KW-0067">ATP-binding</keyword>
<dbReference type="AlphaFoldDB" id="E1ZS28"/>
<dbReference type="GO" id="GO:0004020">
    <property type="term" value="F:adenylylsulfate kinase activity"/>
    <property type="evidence" value="ECO:0007669"/>
    <property type="project" value="UniProtKB-EC"/>
</dbReference>
<dbReference type="OrthoDB" id="506431at2759"/>
<evidence type="ECO:0000256" key="3">
    <source>
        <dbReference type="ARBA" id="ARBA00022679"/>
    </source>
</evidence>
<dbReference type="STRING" id="554065.E1ZS28"/>
<reference evidence="9 10" key="1">
    <citation type="journal article" date="2010" name="Plant Cell">
        <title>The Chlorella variabilis NC64A genome reveals adaptation to photosymbiosis, coevolution with viruses, and cryptic sex.</title>
        <authorList>
            <person name="Blanc G."/>
            <person name="Duncan G."/>
            <person name="Agarkova I."/>
            <person name="Borodovsky M."/>
            <person name="Gurnon J."/>
            <person name="Kuo A."/>
            <person name="Lindquist E."/>
            <person name="Lucas S."/>
            <person name="Pangilinan J."/>
            <person name="Polle J."/>
            <person name="Salamov A."/>
            <person name="Terry A."/>
            <person name="Yamada T."/>
            <person name="Dunigan D.D."/>
            <person name="Grigoriev I.V."/>
            <person name="Claverie J.M."/>
            <person name="Van Etten J.L."/>
        </authorList>
    </citation>
    <scope>NUCLEOTIDE SEQUENCE [LARGE SCALE GENOMIC DNA]</scope>
    <source>
        <strain evidence="9 10">NC64A</strain>
    </source>
</reference>
<evidence type="ECO:0000259" key="8">
    <source>
        <dbReference type="Pfam" id="PF01583"/>
    </source>
</evidence>
<sequence length="394" mass="42448">MPCHAPFVGTAQPQACCDRPRQRPARGAAAARRPQRLPVAAAAPGGENGNGAPATTAALHANGSGPPLETTTVGKSTNIRWQESMVSRDDKERLLGQRGCVLWFTGGCPVAAACVTASVLLLRSQFMRPVAPASLSVGGGKASQAGATAGYLTAYAEPPHHCIPGLSGSGKSTVSCTLEHMLHELGHFTSLLDGDNVRHGLNKDLGFSAEDRTENIRRIGEVAILFKETGTPDAAHLEPATCRRQLLLSGSHYLPPSTCCRAVTMTSFISPYRADRDMVRQRCRPGEFLEVFMNIPLEVCEQRDPKGLYKKARAGLIKNFTGIDDPYEAPLEPEIVVDCFDADGQQRTPRDMAEQILKTLQEQGYLRDPTMPTLAVANALLRKHSDGILDFAQL</sequence>
<dbReference type="CDD" id="cd02027">
    <property type="entry name" value="APSK"/>
    <property type="match status" value="1"/>
</dbReference>
<evidence type="ECO:0000256" key="4">
    <source>
        <dbReference type="ARBA" id="ARBA00022741"/>
    </source>
</evidence>
<dbReference type="InterPro" id="IPR027417">
    <property type="entry name" value="P-loop_NTPase"/>
</dbReference>
<evidence type="ECO:0000256" key="2">
    <source>
        <dbReference type="ARBA" id="ARBA00007008"/>
    </source>
</evidence>
<keyword evidence="4" id="KW-0547">Nucleotide-binding</keyword>
<dbReference type="PANTHER" id="PTHR11055">
    <property type="entry name" value="BIFUNCTIONAL 3'-PHOSPHOADENOSINE 5'-PHOSPHOSULFATE SYNTHASE"/>
    <property type="match status" value="1"/>
</dbReference>
<keyword evidence="7" id="KW-1133">Transmembrane helix</keyword>
<dbReference type="InterPro" id="IPR059117">
    <property type="entry name" value="APS_kinase_dom"/>
</dbReference>
<dbReference type="RefSeq" id="XP_005843476.1">
    <property type="nucleotide sequence ID" value="XM_005843414.1"/>
</dbReference>
<dbReference type="GO" id="GO:0005524">
    <property type="term" value="F:ATP binding"/>
    <property type="evidence" value="ECO:0007669"/>
    <property type="project" value="UniProtKB-KW"/>
</dbReference>
<protein>
    <recommendedName>
        <fullName evidence="8">APS kinase domain-containing protein</fullName>
    </recommendedName>
</protein>
<feature type="compositionally biased region" description="Low complexity" evidence="6">
    <location>
        <begin position="25"/>
        <end position="58"/>
    </location>
</feature>
<accession>E1ZS28</accession>
<dbReference type="InParanoid" id="E1ZS28"/>
<gene>
    <name evidence="9" type="ORF">CHLNCDRAFT_55206</name>
</gene>
<feature type="region of interest" description="Disordered" evidence="6">
    <location>
        <begin position="1"/>
        <end position="76"/>
    </location>
</feature>
<evidence type="ECO:0000256" key="6">
    <source>
        <dbReference type="SAM" id="MobiDB-lite"/>
    </source>
</evidence>
<dbReference type="KEGG" id="cvr:CHLNCDRAFT_55206"/>